<gene>
    <name evidence="3" type="ORF">PV328_002018</name>
</gene>
<sequence length="900" mass="104740">MSKRYGNTFGNSQLKKPRLDISKTNELPKQKEKTVAVENDDLWGEDLSQDELEKLDIIASQACSQEVNVSTVNINFPEPSRANRLDNIFAIPSTSTGTHTASGTIPKINNDKNEQLKLAYNNSQHGPSFKYPNFHSKPPQASQKLASSDNMRGIIEDVIDMDAFKGDLMSRGHLNSTFQIIGRNENAHETAEQKLRKLEKLESDYEKLLNQLTAKEGETIFLRNQLQRAQVKAEKENIEKTKLIEEQAIKFRSEINSLYKEKESMKTQFQFQTLQMNNIKERCKILEKGSIKLTHPQAANVPESQRIRSISSPSRPELSTSRVRMSDKSNQTEKKNYELFELKSIIIYYPFKKIPKAIFELSLPEKCIVDIENLEKRGKRIVPILEDEETFQIFENSDLVKPKVTIVDNKILNVEYYQRDIASIMNKTESEMNSLEVIVIINKIVATMRELLLNIMSVLRTITSVLNNDDIRNMNELYLSSFYDMPIYYEQTLCDAKEWHDKERGIEARRTLGILCYIAKESDYLCEYIAGKCELNIKNDESYKRYSKQMIRYSEWSTAKQHKYEILEIILQIVTALNYVRRSHQFTGIICGMTEILTTVQNKVGFDSKGLNYITKIYKELIFARPLPRCLISITEMMAAFSQAKVLIESMIIETPESAFSRIKNVLTFHDGACLINVYFEQLKSFRFDEISTINLAHALIGFADEGFRSEVIPWPFERTNKYDCSTTLMIFIFTLLYKCVKININSVKQQFNIRQSKEEKPRHIDNSFWLRMRNKQFDLIKMGIRFLSYLTKREPETILRSVELETAFPLFMEYLPFVEGLKLHEFEEDGCAIIESKYIFDKPAMPIDETKNNFDYFDLMWGLDENLAPTPTSEKWFNFDSNRDEYLLMSELFESKLQI</sequence>
<feature type="region of interest" description="Disordered" evidence="2">
    <location>
        <begin position="302"/>
        <end position="330"/>
    </location>
</feature>
<evidence type="ECO:0000313" key="3">
    <source>
        <dbReference type="EMBL" id="KAK0178033.1"/>
    </source>
</evidence>
<keyword evidence="4" id="KW-1185">Reference proteome</keyword>
<dbReference type="AlphaFoldDB" id="A0AA39FYJ2"/>
<feature type="compositionally biased region" description="Basic and acidic residues" evidence="2">
    <location>
        <begin position="17"/>
        <end position="33"/>
    </location>
</feature>
<organism evidence="3 4">
    <name type="scientific">Microctonus aethiopoides</name>
    <dbReference type="NCBI Taxonomy" id="144406"/>
    <lineage>
        <taxon>Eukaryota</taxon>
        <taxon>Metazoa</taxon>
        <taxon>Ecdysozoa</taxon>
        <taxon>Arthropoda</taxon>
        <taxon>Hexapoda</taxon>
        <taxon>Insecta</taxon>
        <taxon>Pterygota</taxon>
        <taxon>Neoptera</taxon>
        <taxon>Endopterygota</taxon>
        <taxon>Hymenoptera</taxon>
        <taxon>Apocrita</taxon>
        <taxon>Ichneumonoidea</taxon>
        <taxon>Braconidae</taxon>
        <taxon>Euphorinae</taxon>
        <taxon>Microctonus</taxon>
    </lineage>
</organism>
<reference evidence="3" key="1">
    <citation type="journal article" date="2023" name="bioRxiv">
        <title>Scaffold-level genome assemblies of two parasitoid biocontrol wasps reveal the parthenogenesis mechanism and an associated novel virus.</title>
        <authorList>
            <person name="Inwood S."/>
            <person name="Skelly J."/>
            <person name="Guhlin J."/>
            <person name="Harrop T."/>
            <person name="Goldson S."/>
            <person name="Dearden P."/>
        </authorList>
    </citation>
    <scope>NUCLEOTIDE SEQUENCE</scope>
    <source>
        <strain evidence="3">Irish</strain>
        <tissue evidence="3">Whole body</tissue>
    </source>
</reference>
<dbReference type="InterPro" id="IPR033349">
    <property type="entry name" value="ATRIP"/>
</dbReference>
<evidence type="ECO:0000256" key="2">
    <source>
        <dbReference type="SAM" id="MobiDB-lite"/>
    </source>
</evidence>
<protein>
    <submittedName>
        <fullName evidence="3">Uncharacterized protein</fullName>
    </submittedName>
</protein>
<feature type="region of interest" description="Disordered" evidence="2">
    <location>
        <begin position="1"/>
        <end position="33"/>
    </location>
</feature>
<evidence type="ECO:0000256" key="1">
    <source>
        <dbReference type="SAM" id="Coils"/>
    </source>
</evidence>
<feature type="compositionally biased region" description="Low complexity" evidence="2">
    <location>
        <begin position="303"/>
        <end position="322"/>
    </location>
</feature>
<dbReference type="PANTHER" id="PTHR28594:SF1">
    <property type="entry name" value="ATR-INTERACTING PROTEIN"/>
    <property type="match status" value="1"/>
</dbReference>
<dbReference type="PANTHER" id="PTHR28594">
    <property type="entry name" value="ATR-INTERACTING PROTEIN"/>
    <property type="match status" value="1"/>
</dbReference>
<feature type="coiled-coil region" evidence="1">
    <location>
        <begin position="181"/>
        <end position="246"/>
    </location>
</feature>
<name>A0AA39FYJ2_9HYME</name>
<dbReference type="EMBL" id="JAQQBS010000001">
    <property type="protein sequence ID" value="KAK0178033.1"/>
    <property type="molecule type" value="Genomic_DNA"/>
</dbReference>
<comment type="caution">
    <text evidence="3">The sequence shown here is derived from an EMBL/GenBank/DDBJ whole genome shotgun (WGS) entry which is preliminary data.</text>
</comment>
<keyword evidence="1" id="KW-0175">Coiled coil</keyword>
<reference evidence="3" key="2">
    <citation type="submission" date="2023-03" db="EMBL/GenBank/DDBJ databases">
        <authorList>
            <person name="Inwood S.N."/>
            <person name="Skelly J.G."/>
            <person name="Guhlin J."/>
            <person name="Harrop T.W.R."/>
            <person name="Goldson S.G."/>
            <person name="Dearden P.K."/>
        </authorList>
    </citation>
    <scope>NUCLEOTIDE SEQUENCE</scope>
    <source>
        <strain evidence="3">Irish</strain>
        <tissue evidence="3">Whole body</tissue>
    </source>
</reference>
<evidence type="ECO:0000313" key="4">
    <source>
        <dbReference type="Proteomes" id="UP001168990"/>
    </source>
</evidence>
<proteinExistence type="predicted"/>
<dbReference type="GO" id="GO:0006281">
    <property type="term" value="P:DNA repair"/>
    <property type="evidence" value="ECO:0007669"/>
    <property type="project" value="TreeGrafter"/>
</dbReference>
<accession>A0AA39FYJ2</accession>
<dbReference type="GO" id="GO:0000077">
    <property type="term" value="P:DNA damage checkpoint signaling"/>
    <property type="evidence" value="ECO:0007669"/>
    <property type="project" value="InterPro"/>
</dbReference>
<dbReference type="Proteomes" id="UP001168990">
    <property type="component" value="Unassembled WGS sequence"/>
</dbReference>